<evidence type="ECO:0000313" key="2">
    <source>
        <dbReference type="Proteomes" id="UP000826195"/>
    </source>
</evidence>
<gene>
    <name evidence="1" type="ORF">KQX54_005210</name>
</gene>
<reference evidence="1 2" key="1">
    <citation type="journal article" date="2021" name="J. Hered.">
        <title>A chromosome-level genome assembly of the parasitoid wasp, Cotesia glomerata (Hymenoptera: Braconidae).</title>
        <authorList>
            <person name="Pinto B.J."/>
            <person name="Weis J.J."/>
            <person name="Gamble T."/>
            <person name="Ode P.J."/>
            <person name="Paul R."/>
            <person name="Zaspel J.M."/>
        </authorList>
    </citation>
    <scope>NUCLEOTIDE SEQUENCE [LARGE SCALE GENOMIC DNA]</scope>
    <source>
        <strain evidence="1">CgM1</strain>
    </source>
</reference>
<protein>
    <submittedName>
        <fullName evidence="1">Uncharacterized protein</fullName>
    </submittedName>
</protein>
<sequence>MAAGKITKIPRIGIYENNDNLCSAHFENVFKTLFIAKYSDLKLENQNCENHKSKNLASLTNLILNTKTINFNASENEKMLFIESEKLKPGASQNRSEPVFSIGYESLDVQDCYRSNSMEAIMDNYGTQFHIE</sequence>
<comment type="caution">
    <text evidence="1">The sequence shown here is derived from an EMBL/GenBank/DDBJ whole genome shotgun (WGS) entry which is preliminary data.</text>
</comment>
<dbReference type="Proteomes" id="UP000826195">
    <property type="component" value="Unassembled WGS sequence"/>
</dbReference>
<dbReference type="AlphaFoldDB" id="A0AAV7J1P1"/>
<name>A0AAV7J1P1_COTGL</name>
<evidence type="ECO:0000313" key="1">
    <source>
        <dbReference type="EMBL" id="KAH0563730.1"/>
    </source>
</evidence>
<keyword evidence="2" id="KW-1185">Reference proteome</keyword>
<dbReference type="EMBL" id="JAHXZJ010000002">
    <property type="protein sequence ID" value="KAH0563730.1"/>
    <property type="molecule type" value="Genomic_DNA"/>
</dbReference>
<proteinExistence type="predicted"/>
<organism evidence="1 2">
    <name type="scientific">Cotesia glomerata</name>
    <name type="common">Lepidopteran parasitic wasp</name>
    <name type="synonym">Apanteles glomeratus</name>
    <dbReference type="NCBI Taxonomy" id="32391"/>
    <lineage>
        <taxon>Eukaryota</taxon>
        <taxon>Metazoa</taxon>
        <taxon>Ecdysozoa</taxon>
        <taxon>Arthropoda</taxon>
        <taxon>Hexapoda</taxon>
        <taxon>Insecta</taxon>
        <taxon>Pterygota</taxon>
        <taxon>Neoptera</taxon>
        <taxon>Endopterygota</taxon>
        <taxon>Hymenoptera</taxon>
        <taxon>Apocrita</taxon>
        <taxon>Ichneumonoidea</taxon>
        <taxon>Braconidae</taxon>
        <taxon>Microgastrinae</taxon>
        <taxon>Cotesia</taxon>
    </lineage>
</organism>
<accession>A0AAV7J1P1</accession>